<dbReference type="RefSeq" id="WP_211854841.1">
    <property type="nucleotide sequence ID" value="NZ_JAAGBB010000029.1"/>
</dbReference>
<proteinExistence type="inferred from homology"/>
<comment type="similarity">
    <text evidence="1">Belongs to the UPF0065 (bug) family.</text>
</comment>
<dbReference type="Gene3D" id="3.40.190.150">
    <property type="entry name" value="Bordetella uptake gene, domain 1"/>
    <property type="match status" value="1"/>
</dbReference>
<dbReference type="Gene3D" id="3.40.190.10">
    <property type="entry name" value="Periplasmic binding protein-like II"/>
    <property type="match status" value="1"/>
</dbReference>
<protein>
    <submittedName>
        <fullName evidence="3">Tripartite tricarboxylate transporter substrate binding protein</fullName>
    </submittedName>
</protein>
<dbReference type="InterPro" id="IPR042100">
    <property type="entry name" value="Bug_dom1"/>
</dbReference>
<sequence length="343" mass="35802">MSKPPSCSPPLPGRVAIGRRLASAALALALALATATIAGASAQPVSFASRPVTLIVPFPPGGGVDTVARALAERLSATLGTTVLVDNKPGASTLLAAAHVARATPDGHTLFIGTPSLSINAALQPNQQPGDPRRVLTPVVRLARQPYVLVAGPALASVQDVGGLIAWAQARPGELNLANSGSLTAPRMAAELLADRAAIRIVTVPYRGGAQAALDVTGGRVHGSFAQVIEALPMLRNGARALAVSSRERSPILPEVPSVAETFPGFDVSSWSGLFAPALTPEPVLDRLNAVVNEALADETLRARFREEGIEFVGGTRQELGELLDREIRGWEELQRRARLQLD</sequence>
<organism evidence="3 4">
    <name type="scientific">Plastoroseomonas hellenica</name>
    <dbReference type="NCBI Taxonomy" id="2687306"/>
    <lineage>
        <taxon>Bacteria</taxon>
        <taxon>Pseudomonadati</taxon>
        <taxon>Pseudomonadota</taxon>
        <taxon>Alphaproteobacteria</taxon>
        <taxon>Acetobacterales</taxon>
        <taxon>Acetobacteraceae</taxon>
        <taxon>Plastoroseomonas</taxon>
    </lineage>
</organism>
<accession>A0ABS5F3G9</accession>
<dbReference type="PANTHER" id="PTHR42928">
    <property type="entry name" value="TRICARBOXYLATE-BINDING PROTEIN"/>
    <property type="match status" value="1"/>
</dbReference>
<comment type="caution">
    <text evidence="3">The sequence shown here is derived from an EMBL/GenBank/DDBJ whole genome shotgun (WGS) entry which is preliminary data.</text>
</comment>
<dbReference type="Pfam" id="PF03401">
    <property type="entry name" value="TctC"/>
    <property type="match status" value="1"/>
</dbReference>
<dbReference type="InterPro" id="IPR005064">
    <property type="entry name" value="BUG"/>
</dbReference>
<evidence type="ECO:0000313" key="3">
    <source>
        <dbReference type="EMBL" id="MBR0667061.1"/>
    </source>
</evidence>
<feature type="signal peptide" evidence="2">
    <location>
        <begin position="1"/>
        <end position="40"/>
    </location>
</feature>
<reference evidence="4" key="1">
    <citation type="journal article" date="2021" name="Syst. Appl. Microbiol.">
        <title>Roseomonas hellenica sp. nov., isolated from roots of wild-growing Alkanna tinctoria.</title>
        <authorList>
            <person name="Rat A."/>
            <person name="Naranjo H.D."/>
            <person name="Lebbe L."/>
            <person name="Cnockaert M."/>
            <person name="Krigas N."/>
            <person name="Grigoriadou K."/>
            <person name="Maloupa E."/>
            <person name="Willems A."/>
        </authorList>
    </citation>
    <scope>NUCLEOTIDE SEQUENCE [LARGE SCALE GENOMIC DNA]</scope>
    <source>
        <strain evidence="4">LMG 31523</strain>
    </source>
</reference>
<dbReference type="EMBL" id="JAAGBB010000029">
    <property type="protein sequence ID" value="MBR0667061.1"/>
    <property type="molecule type" value="Genomic_DNA"/>
</dbReference>
<evidence type="ECO:0000256" key="2">
    <source>
        <dbReference type="SAM" id="SignalP"/>
    </source>
</evidence>
<dbReference type="PIRSF" id="PIRSF017082">
    <property type="entry name" value="YflP"/>
    <property type="match status" value="1"/>
</dbReference>
<keyword evidence="4" id="KW-1185">Reference proteome</keyword>
<dbReference type="PANTHER" id="PTHR42928:SF5">
    <property type="entry name" value="BLR1237 PROTEIN"/>
    <property type="match status" value="1"/>
</dbReference>
<evidence type="ECO:0000256" key="1">
    <source>
        <dbReference type="ARBA" id="ARBA00006987"/>
    </source>
</evidence>
<feature type="chain" id="PRO_5045443623" evidence="2">
    <location>
        <begin position="41"/>
        <end position="343"/>
    </location>
</feature>
<name>A0ABS5F3G9_9PROT</name>
<dbReference type="Proteomes" id="UP001196870">
    <property type="component" value="Unassembled WGS sequence"/>
</dbReference>
<gene>
    <name evidence="3" type="ORF">GXW71_22055</name>
</gene>
<evidence type="ECO:0000313" key="4">
    <source>
        <dbReference type="Proteomes" id="UP001196870"/>
    </source>
</evidence>
<keyword evidence="2" id="KW-0732">Signal</keyword>